<keyword evidence="1" id="KW-0732">Signal</keyword>
<evidence type="ECO:0000313" key="2">
    <source>
        <dbReference type="EMBL" id="PZQ70008.1"/>
    </source>
</evidence>
<comment type="caution">
    <text evidence="2">The sequence shown here is derived from an EMBL/GenBank/DDBJ whole genome shotgun (WGS) entry which is preliminary data.</text>
</comment>
<organism evidence="2 3">
    <name type="scientific">Variovorax paradoxus</name>
    <dbReference type="NCBI Taxonomy" id="34073"/>
    <lineage>
        <taxon>Bacteria</taxon>
        <taxon>Pseudomonadati</taxon>
        <taxon>Pseudomonadota</taxon>
        <taxon>Betaproteobacteria</taxon>
        <taxon>Burkholderiales</taxon>
        <taxon>Comamonadaceae</taxon>
        <taxon>Variovorax</taxon>
    </lineage>
</organism>
<sequence length="134" mass="13913">MVRPAPGRVLRGCVLPLAMALAGMPAHAQVFDGEWTASYTSGGGNAREADVRIAGRQGTWALRPRPGKDRKDPCVGRPFPLVLGEAGAGAVVLRVEASATVSGCDDRTLTVQAVDANTLAGQFSNGTAVTLTRR</sequence>
<accession>A0A2W5PYP0</accession>
<proteinExistence type="predicted"/>
<name>A0A2W5PYP0_VARPD</name>
<evidence type="ECO:0000313" key="3">
    <source>
        <dbReference type="Proteomes" id="UP000249135"/>
    </source>
</evidence>
<feature type="chain" id="PRO_5015856618" description="Alkaline proteinase inhibitor/ Outer membrane lipoprotein Omp19 domain-containing protein" evidence="1">
    <location>
        <begin position="29"/>
        <end position="134"/>
    </location>
</feature>
<evidence type="ECO:0000256" key="1">
    <source>
        <dbReference type="SAM" id="SignalP"/>
    </source>
</evidence>
<gene>
    <name evidence="2" type="ORF">DI563_18950</name>
</gene>
<evidence type="ECO:0008006" key="4">
    <source>
        <dbReference type="Google" id="ProtNLM"/>
    </source>
</evidence>
<reference evidence="2 3" key="1">
    <citation type="submission" date="2017-08" db="EMBL/GenBank/DDBJ databases">
        <title>Infants hospitalized years apart are colonized by the same room-sourced microbial strains.</title>
        <authorList>
            <person name="Brooks B."/>
            <person name="Olm M.R."/>
            <person name="Firek B.A."/>
            <person name="Baker R."/>
            <person name="Thomas B.C."/>
            <person name="Morowitz M.J."/>
            <person name="Banfield J.F."/>
        </authorList>
    </citation>
    <scope>NUCLEOTIDE SEQUENCE [LARGE SCALE GENOMIC DNA]</scope>
    <source>
        <strain evidence="2">S2_005_003_R2_41</strain>
    </source>
</reference>
<dbReference type="AlphaFoldDB" id="A0A2W5PYP0"/>
<dbReference type="EMBL" id="QFPP01000282">
    <property type="protein sequence ID" value="PZQ70008.1"/>
    <property type="molecule type" value="Genomic_DNA"/>
</dbReference>
<feature type="signal peptide" evidence="1">
    <location>
        <begin position="1"/>
        <end position="28"/>
    </location>
</feature>
<dbReference type="Proteomes" id="UP000249135">
    <property type="component" value="Unassembled WGS sequence"/>
</dbReference>
<protein>
    <recommendedName>
        <fullName evidence="4">Alkaline proteinase inhibitor/ Outer membrane lipoprotein Omp19 domain-containing protein</fullName>
    </recommendedName>
</protein>